<dbReference type="SUPFAM" id="SSF52309">
    <property type="entry name" value="N-(deoxy)ribosyltransferase-like"/>
    <property type="match status" value="1"/>
</dbReference>
<gene>
    <name evidence="1" type="ORF">WF787_03215</name>
</gene>
<dbReference type="Pfam" id="PF14359">
    <property type="entry name" value="DUF4406"/>
    <property type="match status" value="1"/>
</dbReference>
<protein>
    <submittedName>
        <fullName evidence="1">DUF4406 domain-containing protein</fullName>
    </submittedName>
</protein>
<dbReference type="RefSeq" id="WP_005941709.1">
    <property type="nucleotide sequence ID" value="NZ_JBBFKB010000077.1"/>
</dbReference>
<proteinExistence type="predicted"/>
<dbReference type="Proteomes" id="UP001379600">
    <property type="component" value="Unassembled WGS sequence"/>
</dbReference>
<dbReference type="Gene3D" id="3.40.50.10400">
    <property type="entry name" value="Hypothetical protein PA1492"/>
    <property type="match status" value="1"/>
</dbReference>
<accession>A0AB35XVH5</accession>
<sequence length="100" mass="10919">MSKTIFISQPMGGLSDEQVLQERTAAISKAKALLGEDVAPLETFFDDFGPAAKPLDYLARSIEFLAKADVAIFAPGWKNARGCRIEHQCAEDYGIPVMEV</sequence>
<dbReference type="AlphaFoldDB" id="A0AB35XVH5"/>
<reference evidence="1 2" key="1">
    <citation type="submission" date="2024-03" db="EMBL/GenBank/DDBJ databases">
        <authorList>
            <person name="Plomp N."/>
            <person name="Harmsen H.J."/>
        </authorList>
    </citation>
    <scope>NUCLEOTIDE SEQUENCE [LARGE SCALE GENOMIC DNA]</scope>
    <source>
        <strain evidence="1 2">HTF-76H</strain>
    </source>
</reference>
<evidence type="ECO:0000313" key="2">
    <source>
        <dbReference type="Proteomes" id="UP001379600"/>
    </source>
</evidence>
<comment type="caution">
    <text evidence="1">The sequence shown here is derived from an EMBL/GenBank/DDBJ whole genome shotgun (WGS) entry which is preliminary data.</text>
</comment>
<name>A0AB35XVH5_9FIRM</name>
<dbReference type="InterPro" id="IPR025518">
    <property type="entry name" value="DUF4406"/>
</dbReference>
<keyword evidence="2" id="KW-1185">Reference proteome</keyword>
<evidence type="ECO:0000313" key="1">
    <source>
        <dbReference type="EMBL" id="MEJ3690237.1"/>
    </source>
</evidence>
<dbReference type="EMBL" id="JBBFKC010000002">
    <property type="protein sequence ID" value="MEJ3690237.1"/>
    <property type="molecule type" value="Genomic_DNA"/>
</dbReference>
<organism evidence="1 2">
    <name type="scientific">Faecalibacterium taiwanense</name>
    <dbReference type="NCBI Taxonomy" id="3030638"/>
    <lineage>
        <taxon>Bacteria</taxon>
        <taxon>Bacillati</taxon>
        <taxon>Bacillota</taxon>
        <taxon>Clostridia</taxon>
        <taxon>Eubacteriales</taxon>
        <taxon>Oscillospiraceae</taxon>
        <taxon>Faecalibacterium</taxon>
    </lineage>
</organism>